<accession>A0A8J2L866</accession>
<dbReference type="OrthoDB" id="1933717at2759"/>
<reference evidence="3" key="1">
    <citation type="submission" date="2021-06" db="EMBL/GenBank/DDBJ databases">
        <authorList>
            <person name="Hodson N. C."/>
            <person name="Mongue J. A."/>
            <person name="Jaron S. K."/>
        </authorList>
    </citation>
    <scope>NUCLEOTIDE SEQUENCE</scope>
</reference>
<name>A0A8J2L866_9HEXA</name>
<dbReference type="Pfam" id="PF00106">
    <property type="entry name" value="adh_short"/>
    <property type="match status" value="1"/>
</dbReference>
<gene>
    <name evidence="3" type="ORF">AFUS01_LOCUS37859</name>
</gene>
<dbReference type="PROSITE" id="PS00061">
    <property type="entry name" value="ADH_SHORT"/>
    <property type="match status" value="1"/>
</dbReference>
<comment type="caution">
    <text evidence="3">The sequence shown here is derived from an EMBL/GenBank/DDBJ whole genome shotgun (WGS) entry which is preliminary data.</text>
</comment>
<evidence type="ECO:0000313" key="3">
    <source>
        <dbReference type="EMBL" id="CAG7827903.1"/>
    </source>
</evidence>
<organism evidence="3 4">
    <name type="scientific">Allacma fusca</name>
    <dbReference type="NCBI Taxonomy" id="39272"/>
    <lineage>
        <taxon>Eukaryota</taxon>
        <taxon>Metazoa</taxon>
        <taxon>Ecdysozoa</taxon>
        <taxon>Arthropoda</taxon>
        <taxon>Hexapoda</taxon>
        <taxon>Collembola</taxon>
        <taxon>Symphypleona</taxon>
        <taxon>Sminthuridae</taxon>
        <taxon>Allacma</taxon>
    </lineage>
</organism>
<protein>
    <recommendedName>
        <fullName evidence="5">Dehydrogenase/reductase SDR family member 11</fullName>
    </recommendedName>
</protein>
<evidence type="ECO:0000256" key="2">
    <source>
        <dbReference type="ARBA" id="ARBA00023002"/>
    </source>
</evidence>
<dbReference type="InterPro" id="IPR020904">
    <property type="entry name" value="Sc_DH/Rdtase_CS"/>
</dbReference>
<keyword evidence="2" id="KW-0560">Oxidoreductase</keyword>
<dbReference type="AlphaFoldDB" id="A0A8J2L866"/>
<evidence type="ECO:0008006" key="5">
    <source>
        <dbReference type="Google" id="ProtNLM"/>
    </source>
</evidence>
<comment type="similarity">
    <text evidence="1">Belongs to the short-chain dehydrogenases/reductases (SDR) family.</text>
</comment>
<feature type="non-terminal residue" evidence="3">
    <location>
        <position position="1"/>
    </location>
</feature>
<keyword evidence="4" id="KW-1185">Reference proteome</keyword>
<dbReference type="Proteomes" id="UP000708208">
    <property type="component" value="Unassembled WGS sequence"/>
</dbReference>
<evidence type="ECO:0000313" key="4">
    <source>
        <dbReference type="Proteomes" id="UP000708208"/>
    </source>
</evidence>
<sequence>EINSAQMKAMLDVNVVGLVLCASKSANSMLRRGVDDGHIININSLGGHRVTGALNFYSGTKFAVTAITEGLRKELVAKSRIRVTVMG</sequence>
<dbReference type="EMBL" id="CAJVCH010545306">
    <property type="protein sequence ID" value="CAG7827903.1"/>
    <property type="molecule type" value="Genomic_DNA"/>
</dbReference>
<dbReference type="PANTHER" id="PTHR43115">
    <property type="entry name" value="DEHYDROGENASE/REDUCTASE SDR FAMILY MEMBER 11"/>
    <property type="match status" value="1"/>
</dbReference>
<dbReference type="GO" id="GO:0016491">
    <property type="term" value="F:oxidoreductase activity"/>
    <property type="evidence" value="ECO:0007669"/>
    <property type="project" value="UniProtKB-KW"/>
</dbReference>
<evidence type="ECO:0000256" key="1">
    <source>
        <dbReference type="ARBA" id="ARBA00006484"/>
    </source>
</evidence>
<dbReference type="PANTHER" id="PTHR43115:SF4">
    <property type="entry name" value="DEHYDROGENASE_REDUCTASE SDR FAMILY MEMBER 11"/>
    <property type="match status" value="1"/>
</dbReference>
<dbReference type="InterPro" id="IPR002347">
    <property type="entry name" value="SDR_fam"/>
</dbReference>
<proteinExistence type="inferred from homology"/>